<sequence>MNAVKLVSLLGLSILSKVDGFTQSSSAAVTPASAPMATVYFYQSTPPTWLQIKYRLYDQDKLIGKLSRHTHRLVQLPAGTHTFATKIGYPWFGPKPSLTLTLEAGKTYYIQGDEKLAFWPPQAILSLTEVVPNAVKLREINNSREDEPITVSSLD</sequence>
<organism evidence="1 2">
    <name type="scientific">Spirosoma arboris</name>
    <dbReference type="NCBI Taxonomy" id="2682092"/>
    <lineage>
        <taxon>Bacteria</taxon>
        <taxon>Pseudomonadati</taxon>
        <taxon>Bacteroidota</taxon>
        <taxon>Cytophagia</taxon>
        <taxon>Cytophagales</taxon>
        <taxon>Cytophagaceae</taxon>
        <taxon>Spirosoma</taxon>
    </lineage>
</organism>
<evidence type="ECO:0008006" key="3">
    <source>
        <dbReference type="Google" id="ProtNLM"/>
    </source>
</evidence>
<dbReference type="EMBL" id="WPIN01000010">
    <property type="protein sequence ID" value="MVM33255.1"/>
    <property type="molecule type" value="Genomic_DNA"/>
</dbReference>
<accession>A0A7K1SHL3</accession>
<comment type="caution">
    <text evidence="1">The sequence shown here is derived from an EMBL/GenBank/DDBJ whole genome shotgun (WGS) entry which is preliminary data.</text>
</comment>
<gene>
    <name evidence="1" type="ORF">GO755_24660</name>
</gene>
<protein>
    <recommendedName>
        <fullName evidence="3">DUF2846 domain-containing protein</fullName>
    </recommendedName>
</protein>
<evidence type="ECO:0000313" key="2">
    <source>
        <dbReference type="Proteomes" id="UP000436006"/>
    </source>
</evidence>
<evidence type="ECO:0000313" key="1">
    <source>
        <dbReference type="EMBL" id="MVM33255.1"/>
    </source>
</evidence>
<dbReference type="Proteomes" id="UP000436006">
    <property type="component" value="Unassembled WGS sequence"/>
</dbReference>
<dbReference type="RefSeq" id="WP_157587971.1">
    <property type="nucleotide sequence ID" value="NZ_WPIN01000010.1"/>
</dbReference>
<keyword evidence="2" id="KW-1185">Reference proteome</keyword>
<proteinExistence type="predicted"/>
<dbReference type="AlphaFoldDB" id="A0A7K1SHL3"/>
<name>A0A7K1SHL3_9BACT</name>
<reference evidence="1 2" key="1">
    <citation type="submission" date="2019-12" db="EMBL/GenBank/DDBJ databases">
        <title>Spirosoma sp. HMF4905 genome sequencing and assembly.</title>
        <authorList>
            <person name="Kang H."/>
            <person name="Cha I."/>
            <person name="Kim H."/>
            <person name="Joh K."/>
        </authorList>
    </citation>
    <scope>NUCLEOTIDE SEQUENCE [LARGE SCALE GENOMIC DNA]</scope>
    <source>
        <strain evidence="1 2">HMF4905</strain>
    </source>
</reference>